<feature type="signal peptide" evidence="1">
    <location>
        <begin position="1"/>
        <end position="19"/>
    </location>
</feature>
<dbReference type="AlphaFoldDB" id="A0AAD7HF28"/>
<name>A0AAD7HF28_9AGAR</name>
<protein>
    <submittedName>
        <fullName evidence="2">Uncharacterized protein</fullName>
    </submittedName>
</protein>
<feature type="chain" id="PRO_5042266272" evidence="1">
    <location>
        <begin position="20"/>
        <end position="146"/>
    </location>
</feature>
<proteinExistence type="predicted"/>
<sequence>MPSVIVAALIPIWFPKVGGSWDPSIAPAFHAHPTGVRFESRHIPKLVKVNAGAMFHGLIALTAHNGNRFNYNSKFTNVKGTGLDVNNVAELKGVMGALEAYSIQKKADYPTGKIILASVNLKLANGDVPGVKWATAQYLKDRIKTT</sequence>
<dbReference type="Proteomes" id="UP001215598">
    <property type="component" value="Unassembled WGS sequence"/>
</dbReference>
<comment type="caution">
    <text evidence="2">The sequence shown here is derived from an EMBL/GenBank/DDBJ whole genome shotgun (WGS) entry which is preliminary data.</text>
</comment>
<accession>A0AAD7HF28</accession>
<evidence type="ECO:0000256" key="1">
    <source>
        <dbReference type="SAM" id="SignalP"/>
    </source>
</evidence>
<organism evidence="2 3">
    <name type="scientific">Mycena metata</name>
    <dbReference type="NCBI Taxonomy" id="1033252"/>
    <lineage>
        <taxon>Eukaryota</taxon>
        <taxon>Fungi</taxon>
        <taxon>Dikarya</taxon>
        <taxon>Basidiomycota</taxon>
        <taxon>Agaricomycotina</taxon>
        <taxon>Agaricomycetes</taxon>
        <taxon>Agaricomycetidae</taxon>
        <taxon>Agaricales</taxon>
        <taxon>Marasmiineae</taxon>
        <taxon>Mycenaceae</taxon>
        <taxon>Mycena</taxon>
    </lineage>
</organism>
<reference evidence="2" key="1">
    <citation type="submission" date="2023-03" db="EMBL/GenBank/DDBJ databases">
        <title>Massive genome expansion in bonnet fungi (Mycena s.s.) driven by repeated elements and novel gene families across ecological guilds.</title>
        <authorList>
            <consortium name="Lawrence Berkeley National Laboratory"/>
            <person name="Harder C.B."/>
            <person name="Miyauchi S."/>
            <person name="Viragh M."/>
            <person name="Kuo A."/>
            <person name="Thoen E."/>
            <person name="Andreopoulos B."/>
            <person name="Lu D."/>
            <person name="Skrede I."/>
            <person name="Drula E."/>
            <person name="Henrissat B."/>
            <person name="Morin E."/>
            <person name="Kohler A."/>
            <person name="Barry K."/>
            <person name="LaButti K."/>
            <person name="Morin E."/>
            <person name="Salamov A."/>
            <person name="Lipzen A."/>
            <person name="Mereny Z."/>
            <person name="Hegedus B."/>
            <person name="Baldrian P."/>
            <person name="Stursova M."/>
            <person name="Weitz H."/>
            <person name="Taylor A."/>
            <person name="Grigoriev I.V."/>
            <person name="Nagy L.G."/>
            <person name="Martin F."/>
            <person name="Kauserud H."/>
        </authorList>
    </citation>
    <scope>NUCLEOTIDE SEQUENCE</scope>
    <source>
        <strain evidence="2">CBHHK182m</strain>
    </source>
</reference>
<keyword evidence="1" id="KW-0732">Signal</keyword>
<evidence type="ECO:0000313" key="2">
    <source>
        <dbReference type="EMBL" id="KAJ7718745.1"/>
    </source>
</evidence>
<evidence type="ECO:0000313" key="3">
    <source>
        <dbReference type="Proteomes" id="UP001215598"/>
    </source>
</evidence>
<gene>
    <name evidence="2" type="ORF">B0H16DRAFT_1475397</name>
</gene>
<keyword evidence="3" id="KW-1185">Reference proteome</keyword>
<dbReference type="EMBL" id="JARKIB010000261">
    <property type="protein sequence ID" value="KAJ7718745.1"/>
    <property type="molecule type" value="Genomic_DNA"/>
</dbReference>